<proteinExistence type="predicted"/>
<gene>
    <name evidence="2" type="ORF">EJB05_57494</name>
</gene>
<dbReference type="InterPro" id="IPR044821">
    <property type="entry name" value="At1g28695/At4g15970-like"/>
</dbReference>
<feature type="non-terminal residue" evidence="2">
    <location>
        <position position="1"/>
    </location>
</feature>
<sequence length="114" mass="12209">MGFGGKEGSHLVSFLLGAALPTAFLFFLASDRLGEGLSKISISWGNATMPPAGPAPEPQTQDQEIGFAGLAELLPKVAMEDRTVILTMVNEAWAQPNSLLDIFRDSFKNGEDIE</sequence>
<dbReference type="PANTHER" id="PTHR46038:SF28">
    <property type="entry name" value="NUCLEOTIDE-DIPHOSPHO-SUGAR TRANSFERASE DOMAIN-CONTAINING PROTEIN"/>
    <property type="match status" value="1"/>
</dbReference>
<evidence type="ECO:0000313" key="2">
    <source>
        <dbReference type="EMBL" id="TVT97270.1"/>
    </source>
</evidence>
<comment type="caution">
    <text evidence="2">The sequence shown here is derived from an EMBL/GenBank/DDBJ whole genome shotgun (WGS) entry which is preliminary data.</text>
</comment>
<keyword evidence="1" id="KW-1133">Transmembrane helix</keyword>
<name>A0A5J9SDA7_9POAL</name>
<accession>A0A5J9SDA7</accession>
<feature type="transmembrane region" description="Helical" evidence="1">
    <location>
        <begin position="12"/>
        <end position="29"/>
    </location>
</feature>
<dbReference type="PANTHER" id="PTHR46038">
    <property type="entry name" value="EXPRESSED PROTEIN-RELATED"/>
    <property type="match status" value="1"/>
</dbReference>
<dbReference type="OrthoDB" id="1748589at2759"/>
<keyword evidence="1" id="KW-0812">Transmembrane</keyword>
<keyword evidence="1" id="KW-0472">Membrane</keyword>
<evidence type="ECO:0000256" key="1">
    <source>
        <dbReference type="SAM" id="Phobius"/>
    </source>
</evidence>
<dbReference type="EMBL" id="RWGY01001045">
    <property type="protein sequence ID" value="TVT97270.1"/>
    <property type="molecule type" value="Genomic_DNA"/>
</dbReference>
<organism evidence="2 3">
    <name type="scientific">Eragrostis curvula</name>
    <name type="common">weeping love grass</name>
    <dbReference type="NCBI Taxonomy" id="38414"/>
    <lineage>
        <taxon>Eukaryota</taxon>
        <taxon>Viridiplantae</taxon>
        <taxon>Streptophyta</taxon>
        <taxon>Embryophyta</taxon>
        <taxon>Tracheophyta</taxon>
        <taxon>Spermatophyta</taxon>
        <taxon>Magnoliopsida</taxon>
        <taxon>Liliopsida</taxon>
        <taxon>Poales</taxon>
        <taxon>Poaceae</taxon>
        <taxon>PACMAD clade</taxon>
        <taxon>Chloridoideae</taxon>
        <taxon>Eragrostideae</taxon>
        <taxon>Eragrostidinae</taxon>
        <taxon>Eragrostis</taxon>
    </lineage>
</organism>
<keyword evidence="3" id="KW-1185">Reference proteome</keyword>
<dbReference type="AlphaFoldDB" id="A0A5J9SDA7"/>
<protein>
    <recommendedName>
        <fullName evidence="4">Nucleotide-diphospho-sugar transferase domain-containing protein</fullName>
    </recommendedName>
</protein>
<dbReference type="Proteomes" id="UP000324897">
    <property type="component" value="Unassembled WGS sequence"/>
</dbReference>
<evidence type="ECO:0008006" key="4">
    <source>
        <dbReference type="Google" id="ProtNLM"/>
    </source>
</evidence>
<reference evidence="2 3" key="1">
    <citation type="journal article" date="2019" name="Sci. Rep.">
        <title>A high-quality genome of Eragrostis curvula grass provides insights into Poaceae evolution and supports new strategies to enhance forage quality.</title>
        <authorList>
            <person name="Carballo J."/>
            <person name="Santos B.A.C.M."/>
            <person name="Zappacosta D."/>
            <person name="Garbus I."/>
            <person name="Selva J.P."/>
            <person name="Gallo C.A."/>
            <person name="Diaz A."/>
            <person name="Albertini E."/>
            <person name="Caccamo M."/>
            <person name="Echenique V."/>
        </authorList>
    </citation>
    <scope>NUCLEOTIDE SEQUENCE [LARGE SCALE GENOMIC DNA]</scope>
    <source>
        <strain evidence="3">cv. Victoria</strain>
        <tissue evidence="2">Leaf</tissue>
    </source>
</reference>
<dbReference type="Gramene" id="TVT97270">
    <property type="protein sequence ID" value="TVT97270"/>
    <property type="gene ID" value="EJB05_57494"/>
</dbReference>
<evidence type="ECO:0000313" key="3">
    <source>
        <dbReference type="Proteomes" id="UP000324897"/>
    </source>
</evidence>